<feature type="region of interest" description="Disordered" evidence="1">
    <location>
        <begin position="1"/>
        <end position="294"/>
    </location>
</feature>
<feature type="compositionally biased region" description="Pro residues" evidence="1">
    <location>
        <begin position="116"/>
        <end position="130"/>
    </location>
</feature>
<evidence type="ECO:0000256" key="1">
    <source>
        <dbReference type="SAM" id="MobiDB-lite"/>
    </source>
</evidence>
<feature type="compositionally biased region" description="Basic and acidic residues" evidence="1">
    <location>
        <begin position="52"/>
        <end position="62"/>
    </location>
</feature>
<dbReference type="GeneID" id="116658026"/>
<feature type="compositionally biased region" description="Polar residues" evidence="1">
    <location>
        <begin position="1"/>
        <end position="10"/>
    </location>
</feature>
<feature type="compositionally biased region" description="Basic residues" evidence="1">
    <location>
        <begin position="258"/>
        <end position="267"/>
    </location>
</feature>
<dbReference type="KEGG" id="cfr:116658026"/>
<name>A0A8B8RLM5_CAMFR</name>
<feature type="compositionally biased region" description="Basic and acidic residues" evidence="1">
    <location>
        <begin position="101"/>
        <end position="112"/>
    </location>
</feature>
<reference evidence="3" key="1">
    <citation type="submission" date="2025-08" db="UniProtKB">
        <authorList>
            <consortium name="RefSeq"/>
        </authorList>
    </citation>
    <scope>IDENTIFICATION</scope>
    <source>
        <tissue evidence="3">Ear skin</tissue>
    </source>
</reference>
<keyword evidence="2" id="KW-1185">Reference proteome</keyword>
<protein>
    <submittedName>
        <fullName evidence="3">Basic salivary proline-rich protein 4-like</fullName>
    </submittedName>
</protein>
<evidence type="ECO:0000313" key="2">
    <source>
        <dbReference type="Proteomes" id="UP000694856"/>
    </source>
</evidence>
<sequence>MQRKNGQTFFSFGHSPPEPDTEQVLRKDTPDLRDLKRGSPPPPAPGITSASQRDRRNEERRHGTCFWLQQGVLGLGRPGSRPLGALRRGARENPPPPGRPRGRERGPGKEAGRAGPPRPKPHPPPISPRPRGPRGPRQARPGRLTWLLPRARPPAGGPGRRRRRRRRRGWEGGRKTGDEEGTAGGKRRSGRGGGGRRRAGGQRKGEPSQTRLPPAQTLKSRSGACSPAGSDGGGACARPRPPPASMPNPTPTRGQDHKSRRVLRPRLRSQGPICSTNWHTSFSMCLSPVDPQNL</sequence>
<feature type="compositionally biased region" description="Basic residues" evidence="1">
    <location>
        <begin position="159"/>
        <end position="168"/>
    </location>
</feature>
<feature type="compositionally biased region" description="Polar residues" evidence="1">
    <location>
        <begin position="272"/>
        <end position="294"/>
    </location>
</feature>
<accession>A0A8B8RLM5</accession>
<feature type="compositionally biased region" description="Basic and acidic residues" evidence="1">
    <location>
        <begin position="169"/>
        <end position="178"/>
    </location>
</feature>
<dbReference type="RefSeq" id="XP_032318220.1">
    <property type="nucleotide sequence ID" value="XM_032462329.1"/>
</dbReference>
<proteinExistence type="predicted"/>
<feature type="compositionally biased region" description="Basic and acidic residues" evidence="1">
    <location>
        <begin position="23"/>
        <end position="37"/>
    </location>
</feature>
<feature type="compositionally biased region" description="Basic residues" evidence="1">
    <location>
        <begin position="185"/>
        <end position="201"/>
    </location>
</feature>
<feature type="compositionally biased region" description="Low complexity" evidence="1">
    <location>
        <begin position="78"/>
        <end position="87"/>
    </location>
</feature>
<organism evidence="2 3">
    <name type="scientific">Camelus ferus</name>
    <name type="common">Wild bactrian camel</name>
    <name type="synonym">Camelus bactrianus ferus</name>
    <dbReference type="NCBI Taxonomy" id="419612"/>
    <lineage>
        <taxon>Eukaryota</taxon>
        <taxon>Metazoa</taxon>
        <taxon>Chordata</taxon>
        <taxon>Craniata</taxon>
        <taxon>Vertebrata</taxon>
        <taxon>Euteleostomi</taxon>
        <taxon>Mammalia</taxon>
        <taxon>Eutheria</taxon>
        <taxon>Laurasiatheria</taxon>
        <taxon>Artiodactyla</taxon>
        <taxon>Tylopoda</taxon>
        <taxon>Camelidae</taxon>
        <taxon>Camelus</taxon>
    </lineage>
</organism>
<dbReference type="AlphaFoldDB" id="A0A8B8RLM5"/>
<feature type="compositionally biased region" description="Low complexity" evidence="1">
    <location>
        <begin position="135"/>
        <end position="150"/>
    </location>
</feature>
<dbReference type="Proteomes" id="UP000694856">
    <property type="component" value="Chromosome 19"/>
</dbReference>
<feature type="compositionally biased region" description="Pro residues" evidence="1">
    <location>
        <begin position="239"/>
        <end position="250"/>
    </location>
</feature>
<gene>
    <name evidence="3" type="primary">LOC116658026</name>
</gene>
<evidence type="ECO:0000313" key="3">
    <source>
        <dbReference type="RefSeq" id="XP_032318220.1"/>
    </source>
</evidence>